<feature type="compositionally biased region" description="Low complexity" evidence="1">
    <location>
        <begin position="361"/>
        <end position="391"/>
    </location>
</feature>
<feature type="compositionally biased region" description="Low complexity" evidence="1">
    <location>
        <begin position="254"/>
        <end position="272"/>
    </location>
</feature>
<reference evidence="3" key="2">
    <citation type="journal article" date="2023" name="BMC Genomics">
        <title>Pest status, molecular evolution, and epigenetic factors derived from the genome assembly of Frankliniella fusca, a thysanopteran phytovirus vector.</title>
        <authorList>
            <person name="Catto M.A."/>
            <person name="Labadie P.E."/>
            <person name="Jacobson A.L."/>
            <person name="Kennedy G.G."/>
            <person name="Srinivasan R."/>
            <person name="Hunt B.G."/>
        </authorList>
    </citation>
    <scope>NUCLEOTIDE SEQUENCE</scope>
    <source>
        <strain evidence="3">PL_HMW_Pooled</strain>
    </source>
</reference>
<dbReference type="InterPro" id="IPR053891">
    <property type="entry name" value="Shisa_N"/>
</dbReference>
<dbReference type="Pfam" id="PF13908">
    <property type="entry name" value="Shisa_N"/>
    <property type="match status" value="1"/>
</dbReference>
<protein>
    <submittedName>
        <fullName evidence="3">Protein shisa-2-like protein</fullName>
    </submittedName>
</protein>
<feature type="domain" description="Shisa N-terminal" evidence="2">
    <location>
        <begin position="17"/>
        <end position="61"/>
    </location>
</feature>
<feature type="compositionally biased region" description="Low complexity" evidence="1">
    <location>
        <begin position="433"/>
        <end position="442"/>
    </location>
</feature>
<feature type="region of interest" description="Disordered" evidence="1">
    <location>
        <begin position="160"/>
        <end position="298"/>
    </location>
</feature>
<evidence type="ECO:0000313" key="3">
    <source>
        <dbReference type="EMBL" id="KAK3914462.1"/>
    </source>
</evidence>
<feature type="compositionally biased region" description="Low complexity" evidence="1">
    <location>
        <begin position="219"/>
        <end position="230"/>
    </location>
</feature>
<evidence type="ECO:0000313" key="4">
    <source>
        <dbReference type="Proteomes" id="UP001219518"/>
    </source>
</evidence>
<feature type="region of interest" description="Disordered" evidence="1">
    <location>
        <begin position="313"/>
        <end position="470"/>
    </location>
</feature>
<dbReference type="AlphaFoldDB" id="A0AAE1H465"/>
<keyword evidence="4" id="KW-1185">Reference proteome</keyword>
<dbReference type="EMBL" id="JAHWGI010000380">
    <property type="protein sequence ID" value="KAK3914462.1"/>
    <property type="molecule type" value="Genomic_DNA"/>
</dbReference>
<sequence>MSVEMPLNEDHEVLGSEFCSGYSDALGRWNPGFYCPPREDASDALFCCGGASYKYCCTQRELAAGEELGNLPLILGAALGATAALAIIILVSCCCCSCCALYKSRSSPKQTNNGPVYRMQTSSTASGVANMYSFSNQNSLATTPIDTAASQIMVELEAGAGSRTGTMGRGNTFSASGASGARTLQRNGSHDPPPPYDASKSHHTLPHQRHHHNQHHQHQQQQHQQQQQQQYSTGDSPPQARQHFTLPRSHGGSAQQAAQQAQQAAQQAAQGARSPITTFPQGGQPSTFAPHPTATLSRVPRGLQGAAPAHHAVPVPVVRPPPGPLPPGPLPPGGPGGPTSPTQLRSPVDSPHRGFQTHTRQQMGPPGQQMGPPGQQMGPPPGQQMGPAGQMVGHPNQQMGPPVQQMGHPNQQMIAPGQQMGQLAQGGGPPKGVPVGVPGAPAMATTNGGAVPVNPSELSPSDTLYRSTKF</sequence>
<evidence type="ECO:0000259" key="2">
    <source>
        <dbReference type="Pfam" id="PF13908"/>
    </source>
</evidence>
<feature type="compositionally biased region" description="Polar residues" evidence="1">
    <location>
        <begin position="275"/>
        <end position="287"/>
    </location>
</feature>
<accession>A0AAE1H465</accession>
<name>A0AAE1H465_9NEOP</name>
<proteinExistence type="predicted"/>
<reference evidence="3" key="1">
    <citation type="submission" date="2021-07" db="EMBL/GenBank/DDBJ databases">
        <authorList>
            <person name="Catto M.A."/>
            <person name="Jacobson A."/>
            <person name="Kennedy G."/>
            <person name="Labadie P."/>
            <person name="Hunt B.G."/>
            <person name="Srinivasan R."/>
        </authorList>
    </citation>
    <scope>NUCLEOTIDE SEQUENCE</scope>
    <source>
        <strain evidence="3">PL_HMW_Pooled</strain>
        <tissue evidence="3">Head</tissue>
    </source>
</reference>
<dbReference type="Proteomes" id="UP001219518">
    <property type="component" value="Unassembled WGS sequence"/>
</dbReference>
<feature type="compositionally biased region" description="Polar residues" evidence="1">
    <location>
        <begin position="163"/>
        <end position="187"/>
    </location>
</feature>
<gene>
    <name evidence="3" type="ORF">KUF71_023863</name>
</gene>
<feature type="compositionally biased region" description="Pro residues" evidence="1">
    <location>
        <begin position="317"/>
        <end position="335"/>
    </location>
</feature>
<feature type="compositionally biased region" description="Polar residues" evidence="1">
    <location>
        <begin position="456"/>
        <end position="470"/>
    </location>
</feature>
<feature type="compositionally biased region" description="Basic residues" evidence="1">
    <location>
        <begin position="201"/>
        <end position="218"/>
    </location>
</feature>
<evidence type="ECO:0000256" key="1">
    <source>
        <dbReference type="SAM" id="MobiDB-lite"/>
    </source>
</evidence>
<organism evidence="3 4">
    <name type="scientific">Frankliniella fusca</name>
    <dbReference type="NCBI Taxonomy" id="407009"/>
    <lineage>
        <taxon>Eukaryota</taxon>
        <taxon>Metazoa</taxon>
        <taxon>Ecdysozoa</taxon>
        <taxon>Arthropoda</taxon>
        <taxon>Hexapoda</taxon>
        <taxon>Insecta</taxon>
        <taxon>Pterygota</taxon>
        <taxon>Neoptera</taxon>
        <taxon>Paraneoptera</taxon>
        <taxon>Thysanoptera</taxon>
        <taxon>Terebrantia</taxon>
        <taxon>Thripoidea</taxon>
        <taxon>Thripidae</taxon>
        <taxon>Frankliniella</taxon>
    </lineage>
</organism>
<comment type="caution">
    <text evidence="3">The sequence shown here is derived from an EMBL/GenBank/DDBJ whole genome shotgun (WGS) entry which is preliminary data.</text>
</comment>